<dbReference type="EC" id="2.4.99.28" evidence="14"/>
<dbReference type="GO" id="GO:0051301">
    <property type="term" value="P:cell division"/>
    <property type="evidence" value="ECO:0007669"/>
    <property type="project" value="UniProtKB-KW"/>
</dbReference>
<keyword evidence="3" id="KW-0808">Transferase</keyword>
<dbReference type="GO" id="GO:0015648">
    <property type="term" value="F:lipid-linked peptidoglycan transporter activity"/>
    <property type="evidence" value="ECO:0007669"/>
    <property type="project" value="TreeGrafter"/>
</dbReference>
<keyword evidence="7 17" id="KW-1133">Transmembrane helix</keyword>
<dbReference type="PANTHER" id="PTHR30474:SF2">
    <property type="entry name" value="PEPTIDOGLYCAN GLYCOSYLTRANSFERASE FTSW-RELATED"/>
    <property type="match status" value="1"/>
</dbReference>
<dbReference type="PANTHER" id="PTHR30474">
    <property type="entry name" value="CELL CYCLE PROTEIN"/>
    <property type="match status" value="1"/>
</dbReference>
<dbReference type="PATRIC" id="fig|1423786.4.peg.454"/>
<feature type="transmembrane region" description="Helical" evidence="17">
    <location>
        <begin position="12"/>
        <end position="34"/>
    </location>
</feature>
<dbReference type="GO" id="GO:0009252">
    <property type="term" value="P:peptidoglycan biosynthetic process"/>
    <property type="evidence" value="ECO:0007669"/>
    <property type="project" value="UniProtKB-KW"/>
</dbReference>
<dbReference type="Pfam" id="PF01098">
    <property type="entry name" value="FTSW_RODA_SPOVE"/>
    <property type="match status" value="1"/>
</dbReference>
<dbReference type="Proteomes" id="UP000051010">
    <property type="component" value="Unassembled WGS sequence"/>
</dbReference>
<dbReference type="AlphaFoldDB" id="A0A0R1YQW7"/>
<keyword evidence="5" id="KW-0133">Cell shape</keyword>
<sequence length="396" mass="43407">MDSMAKTRLRHLDLFIFLPYLFLCILGVIMVYSASANIGLQNGGSPKSYLIKQIIFVLISLVLVFGTTAFNIKKLRNQTFLRWIGYVFIGVLISLLAIGQTVNGAAGWIHIGGINIQPAEFAKFYLVLLVADAIDRNQDTMISSPKGWWQPLKKPLLICLAMLLLILFQPDVGGAAINFMIVFVMLMASGISWKRGVTYLLGFVVFAYAVMMFVLVPMSNSGHFHYYQLARITAFVNPFKHAQGVGQQLVNSFYAISNGGLFGSGLGNSIQKTGYLPEPNTDFIMAIMTEELGALVTVVVMAILALIIFRTVLIGIRSNSPYQSLICYGIATYLTIQALFNMGGVVGLLPITGVTFPFISYGGSSMMTLSLCLGLVLNISGRQRLERQGYQVAANE</sequence>
<evidence type="ECO:0000256" key="10">
    <source>
        <dbReference type="ARBA" id="ARBA00033270"/>
    </source>
</evidence>
<evidence type="ECO:0000256" key="5">
    <source>
        <dbReference type="ARBA" id="ARBA00022960"/>
    </source>
</evidence>
<evidence type="ECO:0000256" key="4">
    <source>
        <dbReference type="ARBA" id="ARBA00022692"/>
    </source>
</evidence>
<keyword evidence="2" id="KW-0328">Glycosyltransferase</keyword>
<evidence type="ECO:0000256" key="1">
    <source>
        <dbReference type="ARBA" id="ARBA00004141"/>
    </source>
</evidence>
<comment type="catalytic activity">
    <reaction evidence="15">
        <text>[GlcNAc-(1-&gt;4)-Mur2Ac(oyl-L-Ala-gamma-D-Glu-L-Lys-D-Ala-D-Ala)](n)-di-trans,octa-cis-undecaprenyl diphosphate + beta-D-GlcNAc-(1-&gt;4)-Mur2Ac(oyl-L-Ala-gamma-D-Glu-L-Lys-D-Ala-D-Ala)-di-trans,octa-cis-undecaprenyl diphosphate = [GlcNAc-(1-&gt;4)-Mur2Ac(oyl-L-Ala-gamma-D-Glu-L-Lys-D-Ala-D-Ala)](n+1)-di-trans,octa-cis-undecaprenyl diphosphate + di-trans,octa-cis-undecaprenyl diphosphate + H(+)</text>
        <dbReference type="Rhea" id="RHEA:23708"/>
        <dbReference type="Rhea" id="RHEA-COMP:9602"/>
        <dbReference type="Rhea" id="RHEA-COMP:9603"/>
        <dbReference type="ChEBI" id="CHEBI:15378"/>
        <dbReference type="ChEBI" id="CHEBI:58405"/>
        <dbReference type="ChEBI" id="CHEBI:60033"/>
        <dbReference type="ChEBI" id="CHEBI:78435"/>
        <dbReference type="EC" id="2.4.99.28"/>
    </reaction>
</comment>
<evidence type="ECO:0000256" key="7">
    <source>
        <dbReference type="ARBA" id="ARBA00022989"/>
    </source>
</evidence>
<dbReference type="GO" id="GO:0008360">
    <property type="term" value="P:regulation of cell shape"/>
    <property type="evidence" value="ECO:0007669"/>
    <property type="project" value="UniProtKB-KW"/>
</dbReference>
<dbReference type="EMBL" id="AZFZ01000013">
    <property type="protein sequence ID" value="KRM44474.1"/>
    <property type="molecule type" value="Genomic_DNA"/>
</dbReference>
<proteinExistence type="inferred from homology"/>
<evidence type="ECO:0000313" key="18">
    <source>
        <dbReference type="EMBL" id="KRM44474.1"/>
    </source>
</evidence>
<dbReference type="InterPro" id="IPR001182">
    <property type="entry name" value="FtsW/RodA"/>
</dbReference>
<dbReference type="InterPro" id="IPR018365">
    <property type="entry name" value="Cell_cycle_FtsW-rel_CS"/>
</dbReference>
<dbReference type="GO" id="GO:0032153">
    <property type="term" value="C:cell division site"/>
    <property type="evidence" value="ECO:0007669"/>
    <property type="project" value="TreeGrafter"/>
</dbReference>
<comment type="similarity">
    <text evidence="11">Belongs to the SEDS family. FtsW subfamily.</text>
</comment>
<name>A0A0R1YQW7_9LACO</name>
<evidence type="ECO:0000256" key="9">
    <source>
        <dbReference type="ARBA" id="ARBA00032370"/>
    </source>
</evidence>
<evidence type="ECO:0000256" key="13">
    <source>
        <dbReference type="ARBA" id="ARBA00041418"/>
    </source>
</evidence>
<evidence type="ECO:0000256" key="17">
    <source>
        <dbReference type="SAM" id="Phobius"/>
    </source>
</evidence>
<evidence type="ECO:0000256" key="8">
    <source>
        <dbReference type="ARBA" id="ARBA00023136"/>
    </source>
</evidence>
<evidence type="ECO:0000256" key="12">
    <source>
        <dbReference type="ARBA" id="ARBA00041185"/>
    </source>
</evidence>
<keyword evidence="18" id="KW-0132">Cell division</keyword>
<protein>
    <recommendedName>
        <fullName evidence="12">Probable peptidoglycan glycosyltransferase FtsW</fullName>
        <ecNumber evidence="14">2.4.99.28</ecNumber>
    </recommendedName>
    <alternativeName>
        <fullName evidence="13">Cell division protein FtsW</fullName>
    </alternativeName>
    <alternativeName>
        <fullName evidence="10">Cell wall polymerase</fullName>
    </alternativeName>
    <alternativeName>
        <fullName evidence="9">Peptidoglycan polymerase</fullName>
    </alternativeName>
</protein>
<dbReference type="PROSITE" id="PS00428">
    <property type="entry name" value="FTSW_RODA_SPOVE"/>
    <property type="match status" value="1"/>
</dbReference>
<dbReference type="GO" id="GO:0005886">
    <property type="term" value="C:plasma membrane"/>
    <property type="evidence" value="ECO:0007669"/>
    <property type="project" value="TreeGrafter"/>
</dbReference>
<keyword evidence="6" id="KW-0573">Peptidoglycan synthesis</keyword>
<reference evidence="18 19" key="1">
    <citation type="journal article" date="2015" name="Genome Announc.">
        <title>Expanding the biotechnology potential of lactobacilli through comparative genomics of 213 strains and associated genera.</title>
        <authorList>
            <person name="Sun Z."/>
            <person name="Harris H.M."/>
            <person name="McCann A."/>
            <person name="Guo C."/>
            <person name="Argimon S."/>
            <person name="Zhang W."/>
            <person name="Yang X."/>
            <person name="Jeffery I.B."/>
            <person name="Cooney J.C."/>
            <person name="Kagawa T.F."/>
            <person name="Liu W."/>
            <person name="Song Y."/>
            <person name="Salvetti E."/>
            <person name="Wrobel A."/>
            <person name="Rasinkangas P."/>
            <person name="Parkhill J."/>
            <person name="Rea M.C."/>
            <person name="O'Sullivan O."/>
            <person name="Ritari J."/>
            <person name="Douillard F.P."/>
            <person name="Paul Ross R."/>
            <person name="Yang R."/>
            <person name="Briner A.E."/>
            <person name="Felis G.E."/>
            <person name="de Vos W.M."/>
            <person name="Barrangou R."/>
            <person name="Klaenhammer T.R."/>
            <person name="Caufield P.W."/>
            <person name="Cui Y."/>
            <person name="Zhang H."/>
            <person name="O'Toole P.W."/>
        </authorList>
    </citation>
    <scope>NUCLEOTIDE SEQUENCE [LARGE SCALE GENOMIC DNA]</scope>
    <source>
        <strain evidence="18 19">DSM 18390</strain>
    </source>
</reference>
<comment type="function">
    <text evidence="16">Peptidoglycan polymerase that is essential for cell division.</text>
</comment>
<evidence type="ECO:0000256" key="2">
    <source>
        <dbReference type="ARBA" id="ARBA00022676"/>
    </source>
</evidence>
<comment type="subcellular location">
    <subcellularLocation>
        <location evidence="1">Membrane</location>
        <topology evidence="1">Multi-pass membrane protein</topology>
    </subcellularLocation>
</comment>
<comment type="caution">
    <text evidence="18">The sequence shown here is derived from an EMBL/GenBank/DDBJ whole genome shotgun (WGS) entry which is preliminary data.</text>
</comment>
<evidence type="ECO:0000313" key="19">
    <source>
        <dbReference type="Proteomes" id="UP000051010"/>
    </source>
</evidence>
<feature type="transmembrane region" description="Helical" evidence="17">
    <location>
        <begin position="84"/>
        <end position="102"/>
    </location>
</feature>
<feature type="transmembrane region" description="Helical" evidence="17">
    <location>
        <begin position="358"/>
        <end position="379"/>
    </location>
</feature>
<evidence type="ECO:0000256" key="15">
    <source>
        <dbReference type="ARBA" id="ARBA00049902"/>
    </source>
</evidence>
<keyword evidence="4 17" id="KW-0812">Transmembrane</keyword>
<evidence type="ECO:0000256" key="3">
    <source>
        <dbReference type="ARBA" id="ARBA00022679"/>
    </source>
</evidence>
<feature type="transmembrane region" description="Helical" evidence="17">
    <location>
        <begin position="325"/>
        <end position="352"/>
    </location>
</feature>
<accession>A0A0R1YQW7</accession>
<keyword evidence="18" id="KW-0131">Cell cycle</keyword>
<feature type="transmembrane region" description="Helical" evidence="17">
    <location>
        <begin position="292"/>
        <end position="313"/>
    </location>
</feature>
<organism evidence="18 19">
    <name type="scientific">Lentilactobacillus parafarraginis DSM 18390 = JCM 14109</name>
    <dbReference type="NCBI Taxonomy" id="1423786"/>
    <lineage>
        <taxon>Bacteria</taxon>
        <taxon>Bacillati</taxon>
        <taxon>Bacillota</taxon>
        <taxon>Bacilli</taxon>
        <taxon>Lactobacillales</taxon>
        <taxon>Lactobacillaceae</taxon>
        <taxon>Lentilactobacillus</taxon>
    </lineage>
</organism>
<evidence type="ECO:0000256" key="14">
    <source>
        <dbReference type="ARBA" id="ARBA00044770"/>
    </source>
</evidence>
<keyword evidence="8 17" id="KW-0472">Membrane</keyword>
<feature type="transmembrane region" description="Helical" evidence="17">
    <location>
        <begin position="200"/>
        <end position="219"/>
    </location>
</feature>
<dbReference type="GO" id="GO:0008955">
    <property type="term" value="F:peptidoglycan glycosyltransferase activity"/>
    <property type="evidence" value="ECO:0007669"/>
    <property type="project" value="UniProtKB-EC"/>
</dbReference>
<gene>
    <name evidence="18" type="ORF">FD47_GL000436</name>
</gene>
<feature type="transmembrane region" description="Helical" evidence="17">
    <location>
        <begin position="54"/>
        <end position="72"/>
    </location>
</feature>
<evidence type="ECO:0000256" key="11">
    <source>
        <dbReference type="ARBA" id="ARBA00038053"/>
    </source>
</evidence>
<evidence type="ECO:0000256" key="16">
    <source>
        <dbReference type="ARBA" id="ARBA00049966"/>
    </source>
</evidence>
<evidence type="ECO:0000256" key="6">
    <source>
        <dbReference type="ARBA" id="ARBA00022984"/>
    </source>
</evidence>